<keyword evidence="1" id="KW-0732">Signal</keyword>
<dbReference type="OrthoDB" id="10250282at2759"/>
<dbReference type="AlphaFoldDB" id="A0A9X0B536"/>
<evidence type="ECO:0000313" key="4">
    <source>
        <dbReference type="EMBL" id="KAJ5388401.1"/>
    </source>
</evidence>
<accession>A0A9X0B536</accession>
<dbReference type="Pfam" id="PF26335">
    <property type="entry name" value="ARB_00930_C"/>
    <property type="match status" value="1"/>
</dbReference>
<dbReference type="PANTHER" id="PTHR22935">
    <property type="entry name" value="PENICILLIN-BINDING PROTEIN"/>
    <property type="match status" value="1"/>
</dbReference>
<dbReference type="InterPro" id="IPR058664">
    <property type="entry name" value="ARB_00930-like_C"/>
</dbReference>
<dbReference type="EMBL" id="JAPZBU010000009">
    <property type="protein sequence ID" value="KAJ5388401.1"/>
    <property type="molecule type" value="Genomic_DNA"/>
</dbReference>
<evidence type="ECO:0000256" key="1">
    <source>
        <dbReference type="SAM" id="SignalP"/>
    </source>
</evidence>
<dbReference type="SUPFAM" id="SSF56601">
    <property type="entry name" value="beta-lactamase/transpeptidase-like"/>
    <property type="match status" value="1"/>
</dbReference>
<evidence type="ECO:0000313" key="5">
    <source>
        <dbReference type="Proteomes" id="UP001147747"/>
    </source>
</evidence>
<feature type="signal peptide" evidence="1">
    <location>
        <begin position="1"/>
        <end position="20"/>
    </location>
</feature>
<protein>
    <submittedName>
        <fullName evidence="4">Alkaline D-peptidase</fullName>
    </submittedName>
</protein>
<reference evidence="4" key="2">
    <citation type="journal article" date="2023" name="IMA Fungus">
        <title>Comparative genomic study of the Penicillium genus elucidates a diverse pangenome and 15 lateral gene transfer events.</title>
        <authorList>
            <person name="Petersen C."/>
            <person name="Sorensen T."/>
            <person name="Nielsen M.R."/>
            <person name="Sondergaard T.E."/>
            <person name="Sorensen J.L."/>
            <person name="Fitzpatrick D.A."/>
            <person name="Frisvad J.C."/>
            <person name="Nielsen K.L."/>
        </authorList>
    </citation>
    <scope>NUCLEOTIDE SEQUENCE</scope>
    <source>
        <strain evidence="4">IBT 29677</strain>
    </source>
</reference>
<feature type="chain" id="PRO_5040970843" evidence="1">
    <location>
        <begin position="21"/>
        <end position="610"/>
    </location>
</feature>
<evidence type="ECO:0000259" key="2">
    <source>
        <dbReference type="Pfam" id="PF00144"/>
    </source>
</evidence>
<dbReference type="InterPro" id="IPR012338">
    <property type="entry name" value="Beta-lactam/transpept-like"/>
</dbReference>
<gene>
    <name evidence="4" type="ORF">N7509_010942</name>
</gene>
<feature type="domain" description="Beta-lactamase-related" evidence="2">
    <location>
        <begin position="104"/>
        <end position="433"/>
    </location>
</feature>
<dbReference type="InterPro" id="IPR051478">
    <property type="entry name" value="Beta-lactamase-like_AB/R"/>
</dbReference>
<dbReference type="Proteomes" id="UP001147747">
    <property type="component" value="Unassembled WGS sequence"/>
</dbReference>
<dbReference type="Pfam" id="PF00144">
    <property type="entry name" value="Beta-lactamase"/>
    <property type="match status" value="1"/>
</dbReference>
<comment type="caution">
    <text evidence="4">The sequence shown here is derived from an EMBL/GenBank/DDBJ whole genome shotgun (WGS) entry which is preliminary data.</text>
</comment>
<feature type="domain" description="Beta-lactamase-like ARB-00930-like C-terminal" evidence="3">
    <location>
        <begin position="452"/>
        <end position="609"/>
    </location>
</feature>
<organism evidence="4 5">
    <name type="scientific">Penicillium cosmopolitanum</name>
    <dbReference type="NCBI Taxonomy" id="1131564"/>
    <lineage>
        <taxon>Eukaryota</taxon>
        <taxon>Fungi</taxon>
        <taxon>Dikarya</taxon>
        <taxon>Ascomycota</taxon>
        <taxon>Pezizomycotina</taxon>
        <taxon>Eurotiomycetes</taxon>
        <taxon>Eurotiomycetidae</taxon>
        <taxon>Eurotiales</taxon>
        <taxon>Aspergillaceae</taxon>
        <taxon>Penicillium</taxon>
    </lineage>
</organism>
<keyword evidence="5" id="KW-1185">Reference proteome</keyword>
<name>A0A9X0B536_9EURO</name>
<dbReference type="PANTHER" id="PTHR22935:SF97">
    <property type="entry name" value="BETA-LACTAMASE-RELATED DOMAIN-CONTAINING PROTEIN"/>
    <property type="match status" value="1"/>
</dbReference>
<sequence length="610" mass="65795">MRVLTSALTLIPLCIPAALGGHLPGPAYPAPQDISSDSSRVGASWKNVTATLDQTLKGGGLGKLASAMLKNTTFSMGMFSVHDKDASSWQYHHTAPSTLNGTYGTKSVDADSIYRVASISKLITTYAGMVELHENDWNTPLTEIYPTFKDFVEKTAVDFDATRDIEWDKITVGDIAAHLGGIPRLGIPVSTDILLRSLANPAVLDAWGLPPLNQSEIMAQYPCLQNVESGKMECDVDDYVKGIASNLPRYQPAASPLYSDSGFFLLGGALANLTSMSLDDLYKKALFEPLGLNNTLSKPPSEPKDINRTVIAGTAELALQEIPITTPSGGIYSTINDLSKIGISILNSTLMSIDRTNRWLKPVTFTGDLRYALGRPWEIYRYEHKDSGVVTDIYTKLGDSGSYSGLLVLVPDFEIGFSILGASNGTVQAQAIQLIADTLTNSLMPALVNQGRQETLSNLAGTYKSKDKKLNTTLTVAVPSSSKSSPGLVITEWVSNSTDLKSLLAETLINQVPKLPPAKASPNLVRLVPTIQDTSGSGQIAFQMETVDPTGPIPGHLFTKMYSAGDWASTIDQLNYHDIPINEFVFNVDKKTGKAHSVTASAYNVELERQ</sequence>
<dbReference type="InterPro" id="IPR001466">
    <property type="entry name" value="Beta-lactam-related"/>
</dbReference>
<reference evidence="4" key="1">
    <citation type="submission" date="2022-12" db="EMBL/GenBank/DDBJ databases">
        <authorList>
            <person name="Petersen C."/>
        </authorList>
    </citation>
    <scope>NUCLEOTIDE SEQUENCE</scope>
    <source>
        <strain evidence="4">IBT 29677</strain>
    </source>
</reference>
<dbReference type="RefSeq" id="XP_056486199.1">
    <property type="nucleotide sequence ID" value="XM_056635579.1"/>
</dbReference>
<proteinExistence type="predicted"/>
<dbReference type="Gene3D" id="3.40.710.10">
    <property type="entry name" value="DD-peptidase/beta-lactamase superfamily"/>
    <property type="match status" value="1"/>
</dbReference>
<dbReference type="GeneID" id="81374559"/>
<evidence type="ECO:0000259" key="3">
    <source>
        <dbReference type="Pfam" id="PF26335"/>
    </source>
</evidence>